<evidence type="ECO:0000256" key="6">
    <source>
        <dbReference type="ARBA" id="ARBA00022989"/>
    </source>
</evidence>
<evidence type="ECO:0000256" key="8">
    <source>
        <dbReference type="ARBA" id="ARBA00023315"/>
    </source>
</evidence>
<dbReference type="GO" id="GO:0005886">
    <property type="term" value="C:plasma membrane"/>
    <property type="evidence" value="ECO:0007669"/>
    <property type="project" value="UniProtKB-SubCell"/>
</dbReference>
<keyword evidence="11" id="KW-0449">Lipoprotein</keyword>
<dbReference type="CDD" id="cd07571">
    <property type="entry name" value="ALP_N-acyl_transferase"/>
    <property type="match status" value="1"/>
</dbReference>
<proteinExistence type="inferred from homology"/>
<dbReference type="GO" id="GO:0016410">
    <property type="term" value="F:N-acyltransferase activity"/>
    <property type="evidence" value="ECO:0007669"/>
    <property type="project" value="UniProtKB-UniRule"/>
</dbReference>
<keyword evidence="3 9" id="KW-1003">Cell membrane</keyword>
<protein>
    <recommendedName>
        <fullName evidence="9">Apolipoprotein N-acyltransferase</fullName>
        <shortName evidence="9">ALP N-acyltransferase</shortName>
        <ecNumber evidence="9">2.3.1.269</ecNumber>
    </recommendedName>
</protein>
<comment type="catalytic activity">
    <reaction evidence="9">
        <text>N-terminal S-1,2-diacyl-sn-glyceryl-L-cysteinyl-[lipoprotein] + a glycerophospholipid = N-acyl-S-1,2-diacyl-sn-glyceryl-L-cysteinyl-[lipoprotein] + a 2-acyl-sn-glycero-3-phospholipid + H(+)</text>
        <dbReference type="Rhea" id="RHEA:48228"/>
        <dbReference type="Rhea" id="RHEA-COMP:14681"/>
        <dbReference type="Rhea" id="RHEA-COMP:14684"/>
        <dbReference type="ChEBI" id="CHEBI:15378"/>
        <dbReference type="ChEBI" id="CHEBI:136912"/>
        <dbReference type="ChEBI" id="CHEBI:140656"/>
        <dbReference type="ChEBI" id="CHEBI:140657"/>
        <dbReference type="ChEBI" id="CHEBI:140660"/>
        <dbReference type="EC" id="2.3.1.269"/>
    </reaction>
</comment>
<feature type="transmembrane region" description="Helical" evidence="9">
    <location>
        <begin position="164"/>
        <end position="189"/>
    </location>
</feature>
<reference evidence="11 12" key="1">
    <citation type="submission" date="2019-02" db="EMBL/GenBank/DDBJ databases">
        <title>Deep-cultivation of Planctomycetes and their phenomic and genomic characterization uncovers novel biology.</title>
        <authorList>
            <person name="Wiegand S."/>
            <person name="Jogler M."/>
            <person name="Boedeker C."/>
            <person name="Pinto D."/>
            <person name="Vollmers J."/>
            <person name="Rivas-Marin E."/>
            <person name="Kohn T."/>
            <person name="Peeters S.H."/>
            <person name="Heuer A."/>
            <person name="Rast P."/>
            <person name="Oberbeckmann S."/>
            <person name="Bunk B."/>
            <person name="Jeske O."/>
            <person name="Meyerdierks A."/>
            <person name="Storesund J.E."/>
            <person name="Kallscheuer N."/>
            <person name="Luecker S."/>
            <person name="Lage O.M."/>
            <person name="Pohl T."/>
            <person name="Merkel B.J."/>
            <person name="Hornburger P."/>
            <person name="Mueller R.-W."/>
            <person name="Bruemmer F."/>
            <person name="Labrenz M."/>
            <person name="Spormann A.M."/>
            <person name="Op den Camp H."/>
            <person name="Overmann J."/>
            <person name="Amann R."/>
            <person name="Jetten M.S.M."/>
            <person name="Mascher T."/>
            <person name="Medema M.H."/>
            <person name="Devos D.P."/>
            <person name="Kaster A.-K."/>
            <person name="Ovreas L."/>
            <person name="Rohde M."/>
            <person name="Galperin M.Y."/>
            <person name="Jogler C."/>
        </authorList>
    </citation>
    <scope>NUCLEOTIDE SEQUENCE [LARGE SCALE GENOMIC DNA]</scope>
    <source>
        <strain evidence="11 12">KS4</strain>
    </source>
</reference>
<feature type="domain" description="CN hydrolase" evidence="10">
    <location>
        <begin position="250"/>
        <end position="559"/>
    </location>
</feature>
<evidence type="ECO:0000256" key="4">
    <source>
        <dbReference type="ARBA" id="ARBA00022679"/>
    </source>
</evidence>
<name>A0A517YSL4_9BACT</name>
<evidence type="ECO:0000256" key="9">
    <source>
        <dbReference type="HAMAP-Rule" id="MF_01148"/>
    </source>
</evidence>
<comment type="function">
    <text evidence="9">Catalyzes the phospholipid dependent N-acylation of the N-terminal cysteine of apolipoprotein, the last step in lipoprotein maturation.</text>
</comment>
<dbReference type="KEGG" id="pcor:KS4_12530"/>
<keyword evidence="4 9" id="KW-0808">Transferase</keyword>
<feature type="transmembrane region" description="Helical" evidence="9">
    <location>
        <begin position="573"/>
        <end position="591"/>
    </location>
</feature>
<dbReference type="NCBIfam" id="TIGR00546">
    <property type="entry name" value="lnt"/>
    <property type="match status" value="1"/>
</dbReference>
<evidence type="ECO:0000313" key="11">
    <source>
        <dbReference type="EMBL" id="QDU33208.1"/>
    </source>
</evidence>
<evidence type="ECO:0000259" key="10">
    <source>
        <dbReference type="PROSITE" id="PS50263"/>
    </source>
</evidence>
<dbReference type="UniPathway" id="UPA00666"/>
<feature type="transmembrane region" description="Helical" evidence="9">
    <location>
        <begin position="40"/>
        <end position="57"/>
    </location>
</feature>
<dbReference type="EMBL" id="CP036425">
    <property type="protein sequence ID" value="QDU33208.1"/>
    <property type="molecule type" value="Genomic_DNA"/>
</dbReference>
<organism evidence="11 12">
    <name type="scientific">Poriferisphaera corsica</name>
    <dbReference type="NCBI Taxonomy" id="2528020"/>
    <lineage>
        <taxon>Bacteria</taxon>
        <taxon>Pseudomonadati</taxon>
        <taxon>Planctomycetota</taxon>
        <taxon>Phycisphaerae</taxon>
        <taxon>Phycisphaerales</taxon>
        <taxon>Phycisphaeraceae</taxon>
        <taxon>Poriferisphaera</taxon>
    </lineage>
</organism>
<dbReference type="Proteomes" id="UP000317369">
    <property type="component" value="Chromosome"/>
</dbReference>
<dbReference type="EC" id="2.3.1.269" evidence="9"/>
<dbReference type="InterPro" id="IPR045378">
    <property type="entry name" value="LNT_N"/>
</dbReference>
<keyword evidence="7 9" id="KW-0472">Membrane</keyword>
<evidence type="ECO:0000256" key="5">
    <source>
        <dbReference type="ARBA" id="ARBA00022692"/>
    </source>
</evidence>
<evidence type="ECO:0000256" key="1">
    <source>
        <dbReference type="ARBA" id="ARBA00004651"/>
    </source>
</evidence>
<keyword evidence="5 9" id="KW-0812">Transmembrane</keyword>
<dbReference type="Gene3D" id="3.60.110.10">
    <property type="entry name" value="Carbon-nitrogen hydrolase"/>
    <property type="match status" value="1"/>
</dbReference>
<feature type="transmembrane region" description="Helical" evidence="9">
    <location>
        <begin position="210"/>
        <end position="231"/>
    </location>
</feature>
<dbReference type="AlphaFoldDB" id="A0A517YSL4"/>
<evidence type="ECO:0000313" key="12">
    <source>
        <dbReference type="Proteomes" id="UP000317369"/>
    </source>
</evidence>
<dbReference type="HAMAP" id="MF_01148">
    <property type="entry name" value="Lnt"/>
    <property type="match status" value="1"/>
</dbReference>
<evidence type="ECO:0000256" key="3">
    <source>
        <dbReference type="ARBA" id="ARBA00022475"/>
    </source>
</evidence>
<dbReference type="SUPFAM" id="SSF56317">
    <property type="entry name" value="Carbon-nitrogen hydrolase"/>
    <property type="match status" value="1"/>
</dbReference>
<dbReference type="PROSITE" id="PS50263">
    <property type="entry name" value="CN_HYDROLASE"/>
    <property type="match status" value="1"/>
</dbReference>
<dbReference type="Pfam" id="PF20154">
    <property type="entry name" value="LNT_N"/>
    <property type="match status" value="1"/>
</dbReference>
<accession>A0A517YSL4</accession>
<keyword evidence="6 9" id="KW-1133">Transmembrane helix</keyword>
<comment type="pathway">
    <text evidence="9">Protein modification; lipoprotein biosynthesis (N-acyl transfer).</text>
</comment>
<feature type="transmembrane region" description="Helical" evidence="9">
    <location>
        <begin position="64"/>
        <end position="83"/>
    </location>
</feature>
<dbReference type="RefSeq" id="WP_200761621.1">
    <property type="nucleotide sequence ID" value="NZ_CP036425.1"/>
</dbReference>
<dbReference type="InterPro" id="IPR036526">
    <property type="entry name" value="C-N_Hydrolase_sf"/>
</dbReference>
<feature type="transmembrane region" description="Helical" evidence="9">
    <location>
        <begin position="12"/>
        <end position="34"/>
    </location>
</feature>
<dbReference type="InterPro" id="IPR004563">
    <property type="entry name" value="Apolipo_AcylTrfase"/>
</dbReference>
<evidence type="ECO:0000256" key="2">
    <source>
        <dbReference type="ARBA" id="ARBA00010065"/>
    </source>
</evidence>
<gene>
    <name evidence="9 11" type="primary">lnt</name>
    <name evidence="11" type="ORF">KS4_12530</name>
</gene>
<sequence>MRRSGMSRGKPQMTVQTVWGHGVLLGLSAVLLGLAFPRPGMWLLGYVALVPWGYACVRSEKLWRLCWTSFVVFMLFWLVRVGWVIPVTAAGYVVLSGIMAGYVAIGSVLLWLIARRTRLLMVVAVPVVWVGMEFLRSHYPAGGFGWFTLGYAVGSYQEGQGAGIVAQIANVFGVWGVSFVVAMTSGLIVDLMTQKMLHMRRTGAKTVRKTVRGAVVIWVLVYGCVMVHGLVSVGRYDRMIEEAGDRVRGVTVGVVQTDDVLSNTSFRDQDELWRDWGELVEWTREVGMQEVDGERVQIVVWPESVAPTWGLNAETRAFLAPYGGIISPTDIHEQIGRLAREYGLNVFVGAQSQSEWGLRTVQRKTFPVAEVKSNSTYLYYADGVQSPTRYSKMILVPVGEYWPWIENWPGLKNWIIEKFSPWGDYTLDAGERVVVFEVPVLGRDVEGMREVEVVKAVTPICYEDVVPWQVRRMVYEGGKKRADLIVNLTNSGWYSGMSMRLQHMQIAAMRSVENGVPTARSVNTGVSGFVDAVGRVVKVVKDEEGEVQYVGGSAAEFVRFDERVTVYGRIGDVGAWVLVGVLLVVTVMCVFGRGGERGVSGVGGMGVR</sequence>
<dbReference type="Pfam" id="PF00795">
    <property type="entry name" value="CN_hydrolase"/>
    <property type="match status" value="1"/>
</dbReference>
<comment type="subcellular location">
    <subcellularLocation>
        <location evidence="1 9">Cell membrane</location>
        <topology evidence="1 9">Multi-pass membrane protein</topology>
    </subcellularLocation>
</comment>
<dbReference type="GO" id="GO:0042158">
    <property type="term" value="P:lipoprotein biosynthetic process"/>
    <property type="evidence" value="ECO:0007669"/>
    <property type="project" value="UniProtKB-UniRule"/>
</dbReference>
<comment type="similarity">
    <text evidence="2 9">Belongs to the CN hydrolase family. Apolipoprotein N-acyltransferase subfamily.</text>
</comment>
<keyword evidence="8 9" id="KW-0012">Acyltransferase</keyword>
<feature type="transmembrane region" description="Helical" evidence="9">
    <location>
        <begin position="89"/>
        <end position="112"/>
    </location>
</feature>
<dbReference type="PANTHER" id="PTHR38686">
    <property type="entry name" value="APOLIPOPROTEIN N-ACYLTRANSFERASE"/>
    <property type="match status" value="1"/>
</dbReference>
<evidence type="ECO:0000256" key="7">
    <source>
        <dbReference type="ARBA" id="ARBA00023136"/>
    </source>
</evidence>
<dbReference type="PANTHER" id="PTHR38686:SF1">
    <property type="entry name" value="APOLIPOPROTEIN N-ACYLTRANSFERASE"/>
    <property type="match status" value="1"/>
</dbReference>
<keyword evidence="12" id="KW-1185">Reference proteome</keyword>
<dbReference type="InterPro" id="IPR003010">
    <property type="entry name" value="C-N_Hydrolase"/>
</dbReference>